<dbReference type="Gene3D" id="2.130.10.10">
    <property type="entry name" value="YVTN repeat-like/Quinoprotein amine dehydrogenase"/>
    <property type="match status" value="1"/>
</dbReference>
<keyword evidence="2" id="KW-0732">Signal</keyword>
<accession>A0AA38VTI1</accession>
<proteinExistence type="inferred from homology"/>
<dbReference type="SUPFAM" id="SSF51004">
    <property type="entry name" value="C-terminal (heme d1) domain of cytochrome cd1-nitrite reductase"/>
    <property type="match status" value="1"/>
</dbReference>
<dbReference type="EMBL" id="JANBVN010000097">
    <property type="protein sequence ID" value="KAJ9144764.1"/>
    <property type="molecule type" value="Genomic_DNA"/>
</dbReference>
<gene>
    <name evidence="3" type="ORF">NKR19_g6378</name>
</gene>
<evidence type="ECO:0000313" key="4">
    <source>
        <dbReference type="Proteomes" id="UP001174691"/>
    </source>
</evidence>
<name>A0AA38VTI1_9PEZI</name>
<protein>
    <submittedName>
        <fullName evidence="3">Carboxy-cis,cis-muconate cyclase</fullName>
    </submittedName>
</protein>
<dbReference type="InterPro" id="IPR015943">
    <property type="entry name" value="WD40/YVTN_repeat-like_dom_sf"/>
</dbReference>
<dbReference type="AlphaFoldDB" id="A0AA38VTI1"/>
<evidence type="ECO:0000256" key="2">
    <source>
        <dbReference type="SAM" id="SignalP"/>
    </source>
</evidence>
<dbReference type="InterPro" id="IPR050282">
    <property type="entry name" value="Cycloisomerase_2"/>
</dbReference>
<keyword evidence="4" id="KW-1185">Reference proteome</keyword>
<organism evidence="3 4">
    <name type="scientific">Coniochaeta hoffmannii</name>
    <dbReference type="NCBI Taxonomy" id="91930"/>
    <lineage>
        <taxon>Eukaryota</taxon>
        <taxon>Fungi</taxon>
        <taxon>Dikarya</taxon>
        <taxon>Ascomycota</taxon>
        <taxon>Pezizomycotina</taxon>
        <taxon>Sordariomycetes</taxon>
        <taxon>Sordariomycetidae</taxon>
        <taxon>Coniochaetales</taxon>
        <taxon>Coniochaetaceae</taxon>
        <taxon>Coniochaeta</taxon>
    </lineage>
</organism>
<sequence>MRSSLNFLLGLGLSTLSTAIPLTSRQDTITAVSKLLIGGGPSGSVLAADFDGTTFKIVANNTIAGSSASWLLFKEGTNRLYAVDESSNSTRLFTFDPATNALSLIQNATGSSGVVFLDFTADGNNMLGTSFGQGTIDIWDIAPASGLLSLRSQLASSDPLGPNAARQDAPHPHQCLLDTSGRFFVCPDLGTDTLLVIDTATFEITNRVRVQPPGCGPRHGVFFPPIPPGGAPAEATHYFLVCEVLSLAVVFELDYSSSGGAIQFAQVQTLSTFGEALPPANASAATAGEIQVSVDGRDVYVSNRLTGNATDSISHFGVVVGEGTAAGDVSLAFRDAVGCGGLVPRMFSLALGAERFVFVANQGGELGLVAFRRNADGSLDPAPAASLPVGVFGADGFGPQFVQQIQ</sequence>
<dbReference type="PANTHER" id="PTHR30344">
    <property type="entry name" value="6-PHOSPHOGLUCONOLACTONASE-RELATED"/>
    <property type="match status" value="1"/>
</dbReference>
<evidence type="ECO:0000313" key="3">
    <source>
        <dbReference type="EMBL" id="KAJ9144764.1"/>
    </source>
</evidence>
<dbReference type="InterPro" id="IPR019405">
    <property type="entry name" value="Lactonase_7-beta_prop"/>
</dbReference>
<feature type="chain" id="PRO_5041398690" evidence="2">
    <location>
        <begin position="20"/>
        <end position="406"/>
    </location>
</feature>
<evidence type="ECO:0000256" key="1">
    <source>
        <dbReference type="ARBA" id="ARBA00005564"/>
    </source>
</evidence>
<comment type="similarity">
    <text evidence="1">Belongs to the cycloisomerase 2 family.</text>
</comment>
<dbReference type="Pfam" id="PF10282">
    <property type="entry name" value="Lactonase"/>
    <property type="match status" value="1"/>
</dbReference>
<comment type="caution">
    <text evidence="3">The sequence shown here is derived from an EMBL/GenBank/DDBJ whole genome shotgun (WGS) entry which is preliminary data.</text>
</comment>
<dbReference type="Proteomes" id="UP001174691">
    <property type="component" value="Unassembled WGS sequence"/>
</dbReference>
<dbReference type="PANTHER" id="PTHR30344:SF1">
    <property type="entry name" value="6-PHOSPHOGLUCONOLACTONASE"/>
    <property type="match status" value="1"/>
</dbReference>
<dbReference type="GO" id="GO:0017057">
    <property type="term" value="F:6-phosphogluconolactonase activity"/>
    <property type="evidence" value="ECO:0007669"/>
    <property type="project" value="TreeGrafter"/>
</dbReference>
<feature type="signal peptide" evidence="2">
    <location>
        <begin position="1"/>
        <end position="19"/>
    </location>
</feature>
<dbReference type="InterPro" id="IPR011048">
    <property type="entry name" value="Haem_d1_sf"/>
</dbReference>
<reference evidence="3" key="1">
    <citation type="submission" date="2022-07" db="EMBL/GenBank/DDBJ databases">
        <title>Fungi with potential for degradation of polypropylene.</title>
        <authorList>
            <person name="Gostincar C."/>
        </authorList>
    </citation>
    <scope>NUCLEOTIDE SEQUENCE</scope>
    <source>
        <strain evidence="3">EXF-13287</strain>
    </source>
</reference>